<feature type="signal peptide" evidence="1">
    <location>
        <begin position="1"/>
        <end position="19"/>
    </location>
</feature>
<keyword evidence="1" id="KW-0732">Signal</keyword>
<dbReference type="Proteomes" id="UP000198372">
    <property type="component" value="Unassembled WGS sequence"/>
</dbReference>
<reference evidence="3" key="1">
    <citation type="submission" date="2016-09" db="EMBL/GenBank/DDBJ databases">
        <authorList>
            <person name="Jeantristanb JTB J.-T."/>
            <person name="Ricardo R."/>
        </authorList>
    </citation>
    <scope>NUCLEOTIDE SEQUENCE [LARGE SCALE GENOMIC DNA]</scope>
</reference>
<proteinExistence type="predicted"/>
<name>A0A238FAU3_9BASI</name>
<accession>A0A238FAU3</accession>
<protein>
    <submittedName>
        <fullName evidence="2">BQ2448_2221 protein</fullName>
    </submittedName>
</protein>
<dbReference type="OrthoDB" id="2527251at2759"/>
<dbReference type="AlphaFoldDB" id="A0A238FAU3"/>
<dbReference type="EMBL" id="FMSP01000004">
    <property type="protein sequence ID" value="SCV69201.1"/>
    <property type="molecule type" value="Genomic_DNA"/>
</dbReference>
<gene>
    <name evidence="2" type="ORF">BQ2448_2221</name>
</gene>
<evidence type="ECO:0000313" key="3">
    <source>
        <dbReference type="Proteomes" id="UP000198372"/>
    </source>
</evidence>
<keyword evidence="3" id="KW-1185">Reference proteome</keyword>
<sequence length="370" mass="40017">MKGVQQLLSLTALVTVALAGGSIDNSEEAKFIRSRASTLSGNCNYVFKNVATGQQLSFRRDSVTNFFPSLRGGDSLEVQFEDGAARISGGNNKCASAQWSYDIEGGVDAFAASYACAVSRLSSSRVSCVGRSDSGAYASDVSQVGQGQSNDGDLEKTKQCMYTSRALRWYFVEASGFGSSDDGNNPPSPGLSLAAKSRKATTSSSDVSDGLKKPASSKYGATTTFLSRSKGFYEYPHSRIPLKLIDQSKVIRGKPATRPCIHPGWWLHNHPTYVTKDGHVECKDDLNAYRASLSSARMARRSRIASREGSSKVVKRAPKAYYIIAQDHLDDMATRAIGSKTVSSFGGYTSTNLVLWDKSDEHQLWTIVAE</sequence>
<evidence type="ECO:0000256" key="1">
    <source>
        <dbReference type="SAM" id="SignalP"/>
    </source>
</evidence>
<feature type="chain" id="PRO_5012059572" evidence="1">
    <location>
        <begin position="20"/>
        <end position="370"/>
    </location>
</feature>
<organism evidence="2 3">
    <name type="scientific">Microbotryum intermedium</name>
    <dbReference type="NCBI Taxonomy" id="269621"/>
    <lineage>
        <taxon>Eukaryota</taxon>
        <taxon>Fungi</taxon>
        <taxon>Dikarya</taxon>
        <taxon>Basidiomycota</taxon>
        <taxon>Pucciniomycotina</taxon>
        <taxon>Microbotryomycetes</taxon>
        <taxon>Microbotryales</taxon>
        <taxon>Microbotryaceae</taxon>
        <taxon>Microbotryum</taxon>
    </lineage>
</organism>
<evidence type="ECO:0000313" key="2">
    <source>
        <dbReference type="EMBL" id="SCV69201.1"/>
    </source>
</evidence>